<reference evidence="3" key="1">
    <citation type="submission" date="2022-11" db="UniProtKB">
        <authorList>
            <consortium name="WormBaseParasite"/>
        </authorList>
    </citation>
    <scope>IDENTIFICATION</scope>
</reference>
<evidence type="ECO:0000313" key="2">
    <source>
        <dbReference type="Proteomes" id="UP000887577"/>
    </source>
</evidence>
<dbReference type="SUPFAM" id="SSF52540">
    <property type="entry name" value="P-loop containing nucleoside triphosphate hydrolases"/>
    <property type="match status" value="1"/>
</dbReference>
<keyword evidence="2" id="KW-1185">Reference proteome</keyword>
<feature type="domain" description="SecA DEAD-like N-terminal" evidence="1">
    <location>
        <begin position="189"/>
        <end position="249"/>
    </location>
</feature>
<dbReference type="Gene3D" id="3.40.50.300">
    <property type="entry name" value="P-loop containing nucleotide triphosphate hydrolases"/>
    <property type="match status" value="1"/>
</dbReference>
<dbReference type="WBParaSite" id="PSU_v2.g9090.t1">
    <property type="protein sequence ID" value="PSU_v2.g9090.t1"/>
    <property type="gene ID" value="PSU_v2.g9090"/>
</dbReference>
<dbReference type="InterPro" id="IPR011115">
    <property type="entry name" value="SecA_DEAD"/>
</dbReference>
<proteinExistence type="predicted"/>
<dbReference type="GO" id="GO:0006886">
    <property type="term" value="P:intracellular protein transport"/>
    <property type="evidence" value="ECO:0007669"/>
    <property type="project" value="InterPro"/>
</dbReference>
<dbReference type="GO" id="GO:0016020">
    <property type="term" value="C:membrane"/>
    <property type="evidence" value="ECO:0007669"/>
    <property type="project" value="InterPro"/>
</dbReference>
<organism evidence="2 3">
    <name type="scientific">Panagrolaimus superbus</name>
    <dbReference type="NCBI Taxonomy" id="310955"/>
    <lineage>
        <taxon>Eukaryota</taxon>
        <taxon>Metazoa</taxon>
        <taxon>Ecdysozoa</taxon>
        <taxon>Nematoda</taxon>
        <taxon>Chromadorea</taxon>
        <taxon>Rhabditida</taxon>
        <taxon>Tylenchina</taxon>
        <taxon>Panagrolaimomorpha</taxon>
        <taxon>Panagrolaimoidea</taxon>
        <taxon>Panagrolaimidae</taxon>
        <taxon>Panagrolaimus</taxon>
    </lineage>
</organism>
<dbReference type="GO" id="GO:0006605">
    <property type="term" value="P:protein targeting"/>
    <property type="evidence" value="ECO:0007669"/>
    <property type="project" value="InterPro"/>
</dbReference>
<dbReference type="Proteomes" id="UP000887577">
    <property type="component" value="Unplaced"/>
</dbReference>
<dbReference type="AlphaFoldDB" id="A0A914Z8U3"/>
<name>A0A914Z8U3_9BILA</name>
<sequence>MEQIIELLHRNENITGRFIHRLCGGETTTLNITKELLKQIFEAALHCLKSESEISNETEVYRIAKELLKPYPNGSDFIIENVKFEDVKLMCQKMNANYLGIDEMLNMFCHFANVNVEKVANAITLNKLTLDECKAEIENGFNQCEIDKEIFYIEILNKILLIKQNFALRPTQKIAILFALKNYQSSTDQNGILQQIATGEGKTLIIAVVSIISVLKGYTVNIVTSSPVLAKRDVKDPPCVELFKVFGLKI</sequence>
<dbReference type="PANTHER" id="PTHR30612:SF0">
    <property type="entry name" value="CHLOROPLAST PROTEIN-TRANSPORTING ATPASE"/>
    <property type="match status" value="1"/>
</dbReference>
<dbReference type="PANTHER" id="PTHR30612">
    <property type="entry name" value="SECA INNER MEMBRANE COMPONENT OF SEC PROTEIN SECRETION SYSTEM"/>
    <property type="match status" value="1"/>
</dbReference>
<accession>A0A914Z8U3</accession>
<evidence type="ECO:0000313" key="3">
    <source>
        <dbReference type="WBParaSite" id="PSU_v2.g9090.t1"/>
    </source>
</evidence>
<dbReference type="InterPro" id="IPR027417">
    <property type="entry name" value="P-loop_NTPase"/>
</dbReference>
<dbReference type="GO" id="GO:0017038">
    <property type="term" value="P:protein import"/>
    <property type="evidence" value="ECO:0007669"/>
    <property type="project" value="InterPro"/>
</dbReference>
<dbReference type="InterPro" id="IPR000185">
    <property type="entry name" value="SecA"/>
</dbReference>
<evidence type="ECO:0000259" key="1">
    <source>
        <dbReference type="Pfam" id="PF07517"/>
    </source>
</evidence>
<dbReference type="GO" id="GO:0005524">
    <property type="term" value="F:ATP binding"/>
    <property type="evidence" value="ECO:0007669"/>
    <property type="project" value="InterPro"/>
</dbReference>
<protein>
    <submittedName>
        <fullName evidence="3">Chloroplast protein-transporting ATPase</fullName>
    </submittedName>
</protein>
<dbReference type="Pfam" id="PF07517">
    <property type="entry name" value="SecA_DEAD"/>
    <property type="match status" value="1"/>
</dbReference>